<organism evidence="2 3">
    <name type="scientific">Angiostrongylus cantonensis</name>
    <name type="common">Rat lungworm</name>
    <dbReference type="NCBI Taxonomy" id="6313"/>
    <lineage>
        <taxon>Eukaryota</taxon>
        <taxon>Metazoa</taxon>
        <taxon>Ecdysozoa</taxon>
        <taxon>Nematoda</taxon>
        <taxon>Chromadorea</taxon>
        <taxon>Rhabditida</taxon>
        <taxon>Rhabditina</taxon>
        <taxon>Rhabditomorpha</taxon>
        <taxon>Strongyloidea</taxon>
        <taxon>Metastrongylidae</taxon>
        <taxon>Angiostrongylus</taxon>
    </lineage>
</organism>
<protein>
    <submittedName>
        <fullName evidence="3">Secreted protein</fullName>
    </submittedName>
</protein>
<dbReference type="WBParaSite" id="ACAC_0000781801-mRNA-1">
    <property type="protein sequence ID" value="ACAC_0000781801-mRNA-1"/>
    <property type="gene ID" value="ACAC_0000781801"/>
</dbReference>
<feature type="chain" id="PRO_5005326819" evidence="1">
    <location>
        <begin position="24"/>
        <end position="87"/>
    </location>
</feature>
<feature type="signal peptide" evidence="1">
    <location>
        <begin position="1"/>
        <end position="23"/>
    </location>
</feature>
<reference evidence="2" key="1">
    <citation type="submission" date="2012-09" db="EMBL/GenBank/DDBJ databases">
        <authorList>
            <person name="Martin A.A."/>
        </authorList>
    </citation>
    <scope>NUCLEOTIDE SEQUENCE</scope>
</reference>
<dbReference type="AlphaFoldDB" id="A0A0K0DBK1"/>
<evidence type="ECO:0000313" key="2">
    <source>
        <dbReference type="Proteomes" id="UP000035642"/>
    </source>
</evidence>
<keyword evidence="1" id="KW-0732">Signal</keyword>
<sequence>MVLFTIWPLLACLTASELVLARGKIIDIFNGEDDGDILQLQGEPRFYSDDKFHNALFNNSQRKWNVKDSNGNTVIPYIISGSYGNRK</sequence>
<dbReference type="STRING" id="6313.A0A0K0DBK1"/>
<proteinExistence type="predicted"/>
<evidence type="ECO:0000256" key="1">
    <source>
        <dbReference type="SAM" id="SignalP"/>
    </source>
</evidence>
<reference evidence="3" key="2">
    <citation type="submission" date="2017-02" db="UniProtKB">
        <authorList>
            <consortium name="WormBaseParasite"/>
        </authorList>
    </citation>
    <scope>IDENTIFICATION</scope>
</reference>
<dbReference type="Proteomes" id="UP000035642">
    <property type="component" value="Unassembled WGS sequence"/>
</dbReference>
<name>A0A0K0DBK1_ANGCA</name>
<evidence type="ECO:0000313" key="3">
    <source>
        <dbReference type="WBParaSite" id="ACAC_0000781801-mRNA-1"/>
    </source>
</evidence>
<keyword evidence="2" id="KW-1185">Reference proteome</keyword>
<accession>A0A0K0DBK1</accession>